<name>A0A1U7HSQ2_9CYAN</name>
<dbReference type="PANTHER" id="PTHR35983:SF1">
    <property type="entry name" value="UPF0166 PROTEIN TM_0021"/>
    <property type="match status" value="1"/>
</dbReference>
<evidence type="ECO:0000256" key="1">
    <source>
        <dbReference type="ARBA" id="ARBA00010554"/>
    </source>
</evidence>
<evidence type="ECO:0000313" key="3">
    <source>
        <dbReference type="Proteomes" id="UP000186868"/>
    </source>
</evidence>
<proteinExistence type="inferred from homology"/>
<keyword evidence="3" id="KW-1185">Reference proteome</keyword>
<gene>
    <name evidence="2" type="ORF">NIES593_00675</name>
</gene>
<dbReference type="Pfam" id="PF02641">
    <property type="entry name" value="DUF190"/>
    <property type="match status" value="1"/>
</dbReference>
<dbReference type="InterPro" id="IPR011322">
    <property type="entry name" value="N-reg_PII-like_a/b"/>
</dbReference>
<dbReference type="OrthoDB" id="9795599at2"/>
<protein>
    <submittedName>
        <fullName evidence="2">Uncharacterized protein</fullName>
    </submittedName>
</protein>
<evidence type="ECO:0000313" key="2">
    <source>
        <dbReference type="EMBL" id="OKH26612.1"/>
    </source>
</evidence>
<sequence>MVQQYNYEPIKWKELTIYISESDSWKHQPLHQTLLGIARQQGITGMTVMRAISGYGKHGIFRTMNELDPSIESSVLPLVITVIDSESVITEFFSLVKDMLKDKFVTCQSIEILSPLVTL</sequence>
<organism evidence="2 3">
    <name type="scientific">Hydrococcus rivularis NIES-593</name>
    <dbReference type="NCBI Taxonomy" id="1921803"/>
    <lineage>
        <taxon>Bacteria</taxon>
        <taxon>Bacillati</taxon>
        <taxon>Cyanobacteriota</taxon>
        <taxon>Cyanophyceae</taxon>
        <taxon>Pleurocapsales</taxon>
        <taxon>Hydrococcaceae</taxon>
        <taxon>Hydrococcus</taxon>
    </lineage>
</organism>
<dbReference type="Proteomes" id="UP000186868">
    <property type="component" value="Unassembled WGS sequence"/>
</dbReference>
<dbReference type="EMBL" id="MRCB01000001">
    <property type="protein sequence ID" value="OKH26612.1"/>
    <property type="molecule type" value="Genomic_DNA"/>
</dbReference>
<comment type="similarity">
    <text evidence="1">Belongs to the UPF0166 family.</text>
</comment>
<dbReference type="STRING" id="1921803.NIES593_00675"/>
<reference evidence="2 3" key="1">
    <citation type="submission" date="2016-11" db="EMBL/GenBank/DDBJ databases">
        <title>Draft Genome Sequences of Nine Cyanobacterial Strains from Diverse Habitats.</title>
        <authorList>
            <person name="Zhu T."/>
            <person name="Hou S."/>
            <person name="Lu X."/>
            <person name="Hess W.R."/>
        </authorList>
    </citation>
    <scope>NUCLEOTIDE SEQUENCE [LARGE SCALE GENOMIC DNA]</scope>
    <source>
        <strain evidence="2 3">NIES-593</strain>
    </source>
</reference>
<accession>A0A1U7HSQ2</accession>
<dbReference type="AlphaFoldDB" id="A0A1U7HSQ2"/>
<dbReference type="Gene3D" id="3.30.70.120">
    <property type="match status" value="1"/>
</dbReference>
<comment type="caution">
    <text evidence="2">The sequence shown here is derived from an EMBL/GenBank/DDBJ whole genome shotgun (WGS) entry which is preliminary data.</text>
</comment>
<dbReference type="InterPro" id="IPR003793">
    <property type="entry name" value="UPF0166"/>
</dbReference>
<dbReference type="PANTHER" id="PTHR35983">
    <property type="entry name" value="UPF0166 PROTEIN TM_0021"/>
    <property type="match status" value="1"/>
</dbReference>
<dbReference type="RefSeq" id="WP_073597753.1">
    <property type="nucleotide sequence ID" value="NZ_MRCB01000001.1"/>
</dbReference>
<dbReference type="SUPFAM" id="SSF54913">
    <property type="entry name" value="GlnB-like"/>
    <property type="match status" value="1"/>
</dbReference>
<dbReference type="InterPro" id="IPR015867">
    <property type="entry name" value="N-reg_PII/ATP_PRibTrfase_C"/>
</dbReference>